<accession>A0A939H8E2</accession>
<dbReference type="Gene3D" id="3.30.980.10">
    <property type="entry name" value="Threonyl-trna Synthetase, Chain A, domain 2"/>
    <property type="match status" value="1"/>
</dbReference>
<feature type="domain" description="Phosphoribulokinase/uridine kinase" evidence="1">
    <location>
        <begin position="279"/>
        <end position="475"/>
    </location>
</feature>
<dbReference type="GO" id="GO:0016301">
    <property type="term" value="F:kinase activity"/>
    <property type="evidence" value="ECO:0007669"/>
    <property type="project" value="UniProtKB-KW"/>
</dbReference>
<dbReference type="Proteomes" id="UP000664218">
    <property type="component" value="Unassembled WGS sequence"/>
</dbReference>
<dbReference type="GO" id="GO:0005524">
    <property type="term" value="F:ATP binding"/>
    <property type="evidence" value="ECO:0007669"/>
    <property type="project" value="InterPro"/>
</dbReference>
<dbReference type="PANTHER" id="PTHR10285">
    <property type="entry name" value="URIDINE KINASE"/>
    <property type="match status" value="1"/>
</dbReference>
<dbReference type="InterPro" id="IPR027417">
    <property type="entry name" value="P-loop_NTPase"/>
</dbReference>
<gene>
    <name evidence="2" type="ORF">J3A84_14390</name>
</gene>
<dbReference type="EMBL" id="JAFNJU010000014">
    <property type="protein sequence ID" value="MBO1266222.1"/>
    <property type="molecule type" value="Genomic_DNA"/>
</dbReference>
<comment type="caution">
    <text evidence="2">The sequence shown here is derived from an EMBL/GenBank/DDBJ whole genome shotgun (WGS) entry which is preliminary data.</text>
</comment>
<evidence type="ECO:0000313" key="3">
    <source>
        <dbReference type="Proteomes" id="UP000664218"/>
    </source>
</evidence>
<dbReference type="SUPFAM" id="SSF52540">
    <property type="entry name" value="P-loop containing nucleoside triphosphate hydrolases"/>
    <property type="match status" value="1"/>
</dbReference>
<dbReference type="Gene3D" id="3.40.50.300">
    <property type="entry name" value="P-loop containing nucleotide triphosphate hydrolases"/>
    <property type="match status" value="1"/>
</dbReference>
<keyword evidence="2" id="KW-0808">Transferase</keyword>
<dbReference type="AlphaFoldDB" id="A0A939H8E2"/>
<dbReference type="InterPro" id="IPR018163">
    <property type="entry name" value="Thr/Ala-tRNA-synth_IIc_edit"/>
</dbReference>
<keyword evidence="3" id="KW-1185">Reference proteome</keyword>
<dbReference type="CDD" id="cd02028">
    <property type="entry name" value="UMPK_like"/>
    <property type="match status" value="1"/>
</dbReference>
<dbReference type="RefSeq" id="WP_207600748.1">
    <property type="nucleotide sequence ID" value="NZ_JAFNJU010000014.1"/>
</dbReference>
<protein>
    <submittedName>
        <fullName evidence="2">Nucleoside kinase</fullName>
    </submittedName>
</protein>
<sequence length="543" mass="62824">MDTKAERINAERVMSYEEIRSLRRGSLRPILARDKGEYFELNGELKGRKNLIPVYTDDYVGHKAYERTLSFILVTAFHRVFNGLDLIIDHSISLGLYCWIRDRILTEEELLMLEVEMRRIVSEDYPITKECMCLNHALEMFQKSGDMDNYLLLKHMDYSEIKMYRLLDQYAYFYGKMAVSTGDISLFSLTSYKYGFVISYPTVKEPDVLRPFQPQDKLFEIFEETTRWDELIGVSFVGNLNEKIRNHEGRTLINITEALHEKKIAYIADDIKAREEVKIIMIAGPSSSGKTSFANRLAVQLRVNGLMPFPISMDDYFVPRRLTPKKVDGSYDFESLEALELDLFERDMAAILSGQEVVLPKFDFKTGTRGVSGTRVKLPENGVIIIEGIHGLNPRLLSGIEDRYKFKIYISALTVLNLDKHNRIATTDVRKLRRMARDHISRGYSPEETLLIFPSVSAGEKVNIFPYQEEADAMFNSTLFYELAVLKKHTLPELMKISKDSPTYEEAKRLITILRLFEDIPDEYVPTNSLLREFIGGSQYYDY</sequence>
<proteinExistence type="predicted"/>
<dbReference type="InterPro" id="IPR006083">
    <property type="entry name" value="PRK/URK"/>
</dbReference>
<name>A0A939H8E2_9CLOT</name>
<evidence type="ECO:0000313" key="2">
    <source>
        <dbReference type="EMBL" id="MBO1266222.1"/>
    </source>
</evidence>
<organism evidence="2 3">
    <name type="scientific">Proteiniclasticum aestuarii</name>
    <dbReference type="NCBI Taxonomy" id="2817862"/>
    <lineage>
        <taxon>Bacteria</taxon>
        <taxon>Bacillati</taxon>
        <taxon>Bacillota</taxon>
        <taxon>Clostridia</taxon>
        <taxon>Eubacteriales</taxon>
        <taxon>Clostridiaceae</taxon>
        <taxon>Proteiniclasticum</taxon>
    </lineage>
</organism>
<keyword evidence="2" id="KW-0418">Kinase</keyword>
<evidence type="ECO:0000259" key="1">
    <source>
        <dbReference type="Pfam" id="PF00485"/>
    </source>
</evidence>
<reference evidence="2" key="1">
    <citation type="submission" date="2021-03" db="EMBL/GenBank/DDBJ databases">
        <title>Proteiniclasticum marinus sp. nov., isolated from tidal flat sediment.</title>
        <authorList>
            <person name="Namirimu T."/>
            <person name="Yang J.-A."/>
            <person name="Yang S.-H."/>
            <person name="Kim Y.-J."/>
            <person name="Kwon K.K."/>
        </authorList>
    </citation>
    <scope>NUCLEOTIDE SEQUENCE</scope>
    <source>
        <strain evidence="2">SCR006</strain>
    </source>
</reference>
<dbReference type="Pfam" id="PF00485">
    <property type="entry name" value="PRK"/>
    <property type="match status" value="1"/>
</dbReference>
<dbReference type="SUPFAM" id="SSF55186">
    <property type="entry name" value="ThrRS/AlaRS common domain"/>
    <property type="match status" value="1"/>
</dbReference>